<organism evidence="5">
    <name type="scientific">uncultured spirochete</name>
    <dbReference type="NCBI Taxonomy" id="156406"/>
    <lineage>
        <taxon>Bacteria</taxon>
        <taxon>Pseudomonadati</taxon>
        <taxon>Spirochaetota</taxon>
        <taxon>Spirochaetia</taxon>
        <taxon>Spirochaetales</taxon>
        <taxon>environmental samples</taxon>
    </lineage>
</organism>
<evidence type="ECO:0000256" key="3">
    <source>
        <dbReference type="ARBA" id="ARBA00022840"/>
    </source>
</evidence>
<evidence type="ECO:0000313" key="5">
    <source>
        <dbReference type="EMBL" id="SLM12944.1"/>
    </source>
</evidence>
<evidence type="ECO:0000259" key="4">
    <source>
        <dbReference type="PROSITE" id="PS50893"/>
    </source>
</evidence>
<dbReference type="Gene3D" id="3.40.50.300">
    <property type="entry name" value="P-loop containing nucleotide triphosphate hydrolases"/>
    <property type="match status" value="1"/>
</dbReference>
<dbReference type="EMBL" id="FWDM01000020">
    <property type="protein sequence ID" value="SLM12944.1"/>
    <property type="molecule type" value="Genomic_DNA"/>
</dbReference>
<name>A0A3P3XIR2_9SPIR</name>
<gene>
    <name evidence="5" type="ORF">SPIROBIBN47_270020</name>
</gene>
<keyword evidence="1" id="KW-0813">Transport</keyword>
<reference evidence="5" key="1">
    <citation type="submission" date="2017-02" db="EMBL/GenBank/DDBJ databases">
        <authorList>
            <person name="Regsiter A."/>
            <person name="William W."/>
        </authorList>
    </citation>
    <scope>NUCLEOTIDE SEQUENCE</scope>
    <source>
        <strain evidence="5">Bib</strain>
    </source>
</reference>
<evidence type="ECO:0000256" key="1">
    <source>
        <dbReference type="ARBA" id="ARBA00022448"/>
    </source>
</evidence>
<dbReference type="PANTHER" id="PTHR42939">
    <property type="entry name" value="ABC TRANSPORTER ATP-BINDING PROTEIN ALBC-RELATED"/>
    <property type="match status" value="1"/>
</dbReference>
<accession>A0A3P3XIR2</accession>
<keyword evidence="2" id="KW-0547">Nucleotide-binding</keyword>
<sequence>MGAPIFAHNANAQKKAGKLMIELTNISKTYAKSGTKAVDSLTLRIPDGAIFGFLGPNGAGKTTTIRIMTGAIEADSGSVLIDGIDLAKEPMEAKRRFGLVPDTPDLFSRLRAYEYLNFVADVYGVSASDRITVIEELAARFELSDALKSPIGSMSRGMRMKLNLIASLIHKPHNWILDEPIVGLDPHAAFALKELMRAHAASGGTVFFSTHVMEVAERICDKLAIINKGKLVFTGDLEGLRELRESRGRLSGQVPLVGAPNFSAREAGMVNIEGADQREESLEALFLALVEEGEQVPEEVSKL</sequence>
<dbReference type="GO" id="GO:0005524">
    <property type="term" value="F:ATP binding"/>
    <property type="evidence" value="ECO:0007669"/>
    <property type="project" value="UniProtKB-KW"/>
</dbReference>
<dbReference type="InterPro" id="IPR051782">
    <property type="entry name" value="ABC_Transporter_VariousFunc"/>
</dbReference>
<dbReference type="SMART" id="SM00382">
    <property type="entry name" value="AAA"/>
    <property type="match status" value="1"/>
</dbReference>
<dbReference type="SUPFAM" id="SSF52540">
    <property type="entry name" value="P-loop containing nucleoside triphosphate hydrolases"/>
    <property type="match status" value="1"/>
</dbReference>
<protein>
    <submittedName>
        <fullName evidence="5">ABC transporter, ATP-binding protein (Modular protein)</fullName>
    </submittedName>
</protein>
<keyword evidence="3 5" id="KW-0067">ATP-binding</keyword>
<dbReference type="Pfam" id="PF00005">
    <property type="entry name" value="ABC_tran"/>
    <property type="match status" value="1"/>
</dbReference>
<dbReference type="InterPro" id="IPR003593">
    <property type="entry name" value="AAA+_ATPase"/>
</dbReference>
<dbReference type="AlphaFoldDB" id="A0A3P3XIR2"/>
<dbReference type="InterPro" id="IPR027417">
    <property type="entry name" value="P-loop_NTPase"/>
</dbReference>
<dbReference type="CDD" id="cd03230">
    <property type="entry name" value="ABC_DR_subfamily_A"/>
    <property type="match status" value="1"/>
</dbReference>
<evidence type="ECO:0000256" key="2">
    <source>
        <dbReference type="ARBA" id="ARBA00022741"/>
    </source>
</evidence>
<proteinExistence type="predicted"/>
<feature type="domain" description="ABC transporter" evidence="4">
    <location>
        <begin position="21"/>
        <end position="253"/>
    </location>
</feature>
<dbReference type="GO" id="GO:0016887">
    <property type="term" value="F:ATP hydrolysis activity"/>
    <property type="evidence" value="ECO:0007669"/>
    <property type="project" value="InterPro"/>
</dbReference>
<dbReference type="PANTHER" id="PTHR42939:SF1">
    <property type="entry name" value="ABC TRANSPORTER ATP-BINDING PROTEIN ALBC-RELATED"/>
    <property type="match status" value="1"/>
</dbReference>
<dbReference type="PROSITE" id="PS50893">
    <property type="entry name" value="ABC_TRANSPORTER_2"/>
    <property type="match status" value="1"/>
</dbReference>
<dbReference type="InterPro" id="IPR003439">
    <property type="entry name" value="ABC_transporter-like_ATP-bd"/>
</dbReference>